<reference evidence="3 4" key="1">
    <citation type="submission" date="2019-11" db="EMBL/GenBank/DDBJ databases">
        <authorList>
            <person name="Dong K."/>
        </authorList>
    </citation>
    <scope>NUCLEOTIDE SEQUENCE [LARGE SCALE GENOMIC DNA]</scope>
    <source>
        <strain evidence="3 4">DK608</strain>
    </source>
</reference>
<dbReference type="Proteomes" id="UP000478740">
    <property type="component" value="Unassembled WGS sequence"/>
</dbReference>
<feature type="transmembrane region" description="Helical" evidence="2">
    <location>
        <begin position="43"/>
        <end position="63"/>
    </location>
</feature>
<name>A0A6L6IVA5_9RHOB</name>
<feature type="transmembrane region" description="Helical" evidence="2">
    <location>
        <begin position="204"/>
        <end position="221"/>
    </location>
</feature>
<feature type="region of interest" description="Disordered" evidence="1">
    <location>
        <begin position="444"/>
        <end position="466"/>
    </location>
</feature>
<feature type="transmembrane region" description="Helical" evidence="2">
    <location>
        <begin position="266"/>
        <end position="284"/>
    </location>
</feature>
<gene>
    <name evidence="3" type="ORF">GL284_02985</name>
</gene>
<feature type="transmembrane region" description="Helical" evidence="2">
    <location>
        <begin position="147"/>
        <end position="165"/>
    </location>
</feature>
<sequence>MLLIWPIVTSVYFSRMDKQKALVFTIISGYLILPPLIEIDLPLVPGINKAMIPALCAALMLFLRRDPHDKGPTAPEMGVVVTILLAMNFTAPMLTTFTNPDTLFDGINVRPGMSITQGMADTLLVWMQLLPFLLGYRLLYDVRGAELLLRTLVLGILCYTLPMLFELRFSPQTNILVYGYFQHDFVQTIRYGGYRPIVFLEHPLWVALITMWAGLAAIVMARHNKTRRNVLIALYLCCMIVLCKSAGALIQALIAAPLVALARPRLMVLVAAVVASIAFAYPTLRTTPLLPVNDIVNVAMSISPERGRSLEFRLMNEEQLVERALERPLFGWGGWGRPLFYDPYDGRLSSVPDGQWIVWLGARGVYGYLAQFLLLLVPIFTMMRALMAVRGTTNRPEFLTLGCLSLMLAMNCVDLIPNATLTPVTWIAAGALLGNARRLLSRAEQPDTQPLPDGIMPKKAGLQTVL</sequence>
<comment type="caution">
    <text evidence="3">The sequence shown here is derived from an EMBL/GenBank/DDBJ whole genome shotgun (WGS) entry which is preliminary data.</text>
</comment>
<keyword evidence="2" id="KW-0472">Membrane</keyword>
<feature type="transmembrane region" description="Helical" evidence="2">
    <location>
        <begin position="21"/>
        <end position="37"/>
    </location>
</feature>
<dbReference type="AlphaFoldDB" id="A0A6L6IVA5"/>
<feature type="transmembrane region" description="Helical" evidence="2">
    <location>
        <begin position="123"/>
        <end position="140"/>
    </location>
</feature>
<protein>
    <recommendedName>
        <fullName evidence="5">O-antigen ligase domain-containing protein</fullName>
    </recommendedName>
</protein>
<accession>A0A6L6IVA5</accession>
<feature type="transmembrane region" description="Helical" evidence="2">
    <location>
        <begin position="233"/>
        <end position="260"/>
    </location>
</feature>
<evidence type="ECO:0000256" key="1">
    <source>
        <dbReference type="SAM" id="MobiDB-lite"/>
    </source>
</evidence>
<feature type="transmembrane region" description="Helical" evidence="2">
    <location>
        <begin position="365"/>
        <end position="386"/>
    </location>
</feature>
<evidence type="ECO:0008006" key="5">
    <source>
        <dbReference type="Google" id="ProtNLM"/>
    </source>
</evidence>
<keyword evidence="4" id="KW-1185">Reference proteome</keyword>
<evidence type="ECO:0000256" key="2">
    <source>
        <dbReference type="SAM" id="Phobius"/>
    </source>
</evidence>
<evidence type="ECO:0000313" key="4">
    <source>
        <dbReference type="Proteomes" id="UP000478740"/>
    </source>
</evidence>
<dbReference type="EMBL" id="WMII01000002">
    <property type="protein sequence ID" value="MTH63232.1"/>
    <property type="molecule type" value="Genomic_DNA"/>
</dbReference>
<proteinExistence type="predicted"/>
<keyword evidence="2" id="KW-1133">Transmembrane helix</keyword>
<evidence type="ECO:0000313" key="3">
    <source>
        <dbReference type="EMBL" id="MTH63232.1"/>
    </source>
</evidence>
<feature type="transmembrane region" description="Helical" evidence="2">
    <location>
        <begin position="75"/>
        <end position="94"/>
    </location>
</feature>
<keyword evidence="2" id="KW-0812">Transmembrane</keyword>
<organism evidence="3 4">
    <name type="scientific">Paracoccus shanxieyensis</name>
    <dbReference type="NCBI Taxonomy" id="2675752"/>
    <lineage>
        <taxon>Bacteria</taxon>
        <taxon>Pseudomonadati</taxon>
        <taxon>Pseudomonadota</taxon>
        <taxon>Alphaproteobacteria</taxon>
        <taxon>Rhodobacterales</taxon>
        <taxon>Paracoccaceae</taxon>
        <taxon>Paracoccus</taxon>
    </lineage>
</organism>